<dbReference type="GO" id="GO:0000993">
    <property type="term" value="F:RNA polymerase II complex binding"/>
    <property type="evidence" value="ECO:0007669"/>
    <property type="project" value="TreeGrafter"/>
</dbReference>
<evidence type="ECO:0000256" key="3">
    <source>
        <dbReference type="SAM" id="MobiDB-lite"/>
    </source>
</evidence>
<dbReference type="AlphaFoldDB" id="A0A9N8JG84"/>
<dbReference type="GO" id="GO:0006368">
    <property type="term" value="P:transcription elongation by RNA polymerase II"/>
    <property type="evidence" value="ECO:0007669"/>
    <property type="project" value="TreeGrafter"/>
</dbReference>
<feature type="compositionally biased region" description="Polar residues" evidence="3">
    <location>
        <begin position="137"/>
        <end position="151"/>
    </location>
</feature>
<feature type="region of interest" description="Disordered" evidence="3">
    <location>
        <begin position="197"/>
        <end position="223"/>
    </location>
</feature>
<proteinExistence type="predicted"/>
<dbReference type="Proteomes" id="UP000716446">
    <property type="component" value="Unassembled WGS sequence"/>
</dbReference>
<keyword evidence="5" id="KW-1185">Reference proteome</keyword>
<gene>
    <name evidence="4" type="ORF">AWRI4619_LOCUS4686</name>
</gene>
<evidence type="ECO:0000256" key="1">
    <source>
        <dbReference type="ARBA" id="ARBA00022737"/>
    </source>
</evidence>
<dbReference type="GO" id="GO:0006355">
    <property type="term" value="P:regulation of DNA-templated transcription"/>
    <property type="evidence" value="ECO:0007669"/>
    <property type="project" value="InterPro"/>
</dbReference>
<evidence type="ECO:0000313" key="4">
    <source>
        <dbReference type="EMBL" id="CAD0087568.1"/>
    </source>
</evidence>
<organism evidence="4 5">
    <name type="scientific">Aureobasidium vineae</name>
    <dbReference type="NCBI Taxonomy" id="2773715"/>
    <lineage>
        <taxon>Eukaryota</taxon>
        <taxon>Fungi</taxon>
        <taxon>Dikarya</taxon>
        <taxon>Ascomycota</taxon>
        <taxon>Pezizomycotina</taxon>
        <taxon>Dothideomycetes</taxon>
        <taxon>Dothideomycetidae</taxon>
        <taxon>Dothideales</taxon>
        <taxon>Saccotheciaceae</taxon>
        <taxon>Aureobasidium</taxon>
    </lineage>
</organism>
<dbReference type="InterPro" id="IPR031101">
    <property type="entry name" value="Ctr9"/>
</dbReference>
<reference evidence="4" key="1">
    <citation type="submission" date="2020-06" db="EMBL/GenBank/DDBJ databases">
        <authorList>
            <person name="Onetto C."/>
        </authorList>
    </citation>
    <scope>NUCLEOTIDE SEQUENCE</scope>
</reference>
<comment type="caution">
    <text evidence="4">The sequence shown here is derived from an EMBL/GenBank/DDBJ whole genome shotgun (WGS) entry which is preliminary data.</text>
</comment>
<accession>A0A9N8JG84</accession>
<sequence>MAATLNGHSNGLDDHDEDVATALVRFSHIPAALDVPLSSGDAEEAVEVNLEDLMDDPTELCTLLENENVARGYWMTIALAYAKQQKVDHAIDIVTRGLSSLSRNAKPEDKLSLLSCLCWLRLWQCREAPRLKPGTDHPTQNTPSRLTCLQTPNWPPRLVTRSTTSTRPPAPSTRLRASVPLTLPSSSPAVSFISSVLRYSPPSPRRPPKSLSASTRSARLQNASKTLCALPTVAT</sequence>
<name>A0A9N8JG84_9PEZI</name>
<keyword evidence="2" id="KW-0802">TPR repeat</keyword>
<dbReference type="PANTHER" id="PTHR14027">
    <property type="entry name" value="RNA POLYMERASE-ASSOCIATED PROTEIN CTR9"/>
    <property type="match status" value="1"/>
</dbReference>
<evidence type="ECO:0000256" key="2">
    <source>
        <dbReference type="ARBA" id="ARBA00022803"/>
    </source>
</evidence>
<dbReference type="GO" id="GO:0016593">
    <property type="term" value="C:Cdc73/Paf1 complex"/>
    <property type="evidence" value="ECO:0007669"/>
    <property type="project" value="TreeGrafter"/>
</dbReference>
<protein>
    <submittedName>
        <fullName evidence="4">Uncharacterized protein</fullName>
    </submittedName>
</protein>
<feature type="region of interest" description="Disordered" evidence="3">
    <location>
        <begin position="132"/>
        <end position="151"/>
    </location>
</feature>
<dbReference type="PANTHER" id="PTHR14027:SF2">
    <property type="entry name" value="RNA POLYMERASE-ASSOCIATED PROTEIN CTR9 HOMOLOG"/>
    <property type="match status" value="1"/>
</dbReference>
<dbReference type="EMBL" id="CAIJEN010000005">
    <property type="protein sequence ID" value="CAD0087568.1"/>
    <property type="molecule type" value="Genomic_DNA"/>
</dbReference>
<evidence type="ECO:0000313" key="5">
    <source>
        <dbReference type="Proteomes" id="UP000716446"/>
    </source>
</evidence>
<feature type="region of interest" description="Disordered" evidence="3">
    <location>
        <begin position="157"/>
        <end position="180"/>
    </location>
</feature>
<keyword evidence="1" id="KW-0677">Repeat</keyword>